<evidence type="ECO:0000256" key="1">
    <source>
        <dbReference type="ARBA" id="ARBA00001946"/>
    </source>
</evidence>
<dbReference type="CDD" id="cd01949">
    <property type="entry name" value="GGDEF"/>
    <property type="match status" value="1"/>
</dbReference>
<accession>A0A2K9AEA7</accession>
<dbReference type="SMART" id="SM00267">
    <property type="entry name" value="GGDEF"/>
    <property type="match status" value="1"/>
</dbReference>
<dbReference type="Gene3D" id="3.30.70.270">
    <property type="match status" value="1"/>
</dbReference>
<dbReference type="InterPro" id="IPR011990">
    <property type="entry name" value="TPR-like_helical_dom_sf"/>
</dbReference>
<sequence>MVLAMMVLGWTSVATQNASAAEAEEEQITLEDLQQLEPFPEFYDQLSPEARLDWLNTQIDQASSPVHNYNYQRALAFEHFFNYRNTEAQDLCQSNPPLSFDLRYRFACIQVSDISYDDRLDKLLKLYQDAIEADSKEMVAQTLNSMGWYQSSHGDIELAFKSYEEALSMGEHLEFYALNDAMVNTATLYIIHGDMEYVHKGIELLKNSIERIKEKLKEEGRTGDIPGSIIIPQFNIGVAYALHVYDYEKALHWFNIVNNSKTSIPHLRMSSLLFSALSAVELGRKQEAQSYLARSYDEPDINNTEFSYLYCYRTLVKYKLGEPVDFDVCLPLHDNVPLEVKIDVYKRISNLDDDAVRYSGMEQFYKLFEDKLESQLKQSSTSVASTAELHRQQQESRLRNELLEKEIALKTAQQEQREGQIRFMIAAVLILLLLVLITVIRLRQKRRLAEQFEELSVMDVLTGLKNRRFLEQNISREISFIKRSQARGGKDALGIYLLDIDHFKRINDTYGHEVGDNVLVEFTNRISQTIRETDLFVRWGGEEFLLVARLENTDGQHVLAQRLRQAISGEKYKIDSEQSIELTATIGSVVYPCLENTEQDISWNKLVLLADQALYYGKHQQRDCWVCIQSIPDRNCLKNILSHPFAESIEDKSIKVISSLNN</sequence>
<dbReference type="PANTHER" id="PTHR45138">
    <property type="entry name" value="REGULATORY COMPONENTS OF SENSORY TRANSDUCTION SYSTEM"/>
    <property type="match status" value="1"/>
</dbReference>
<dbReference type="SUPFAM" id="SSF55073">
    <property type="entry name" value="Nucleotide cyclase"/>
    <property type="match status" value="1"/>
</dbReference>
<organism evidence="4 5">
    <name type="scientific">Kangiella profundi</name>
    <dbReference type="NCBI Taxonomy" id="1561924"/>
    <lineage>
        <taxon>Bacteria</taxon>
        <taxon>Pseudomonadati</taxon>
        <taxon>Pseudomonadota</taxon>
        <taxon>Gammaproteobacteria</taxon>
        <taxon>Kangiellales</taxon>
        <taxon>Kangiellaceae</taxon>
        <taxon>Kangiella</taxon>
    </lineage>
</organism>
<reference evidence="4 5" key="1">
    <citation type="submission" date="2017-12" db="EMBL/GenBank/DDBJ databases">
        <title>Kangiella profundi FT102 completed genome.</title>
        <authorList>
            <person name="Xu J."/>
            <person name="Wang J."/>
            <person name="Lu Y."/>
        </authorList>
    </citation>
    <scope>NUCLEOTIDE SEQUENCE [LARGE SCALE GENOMIC DNA]</scope>
    <source>
        <strain evidence="4 5">FT102</strain>
    </source>
</reference>
<name>A0A2K9AEA7_9GAMM</name>
<proteinExistence type="predicted"/>
<dbReference type="InterPro" id="IPR000160">
    <property type="entry name" value="GGDEF_dom"/>
</dbReference>
<dbReference type="KEGG" id="kpd:CW740_05465"/>
<dbReference type="FunFam" id="3.30.70.270:FF:000001">
    <property type="entry name" value="Diguanylate cyclase domain protein"/>
    <property type="match status" value="1"/>
</dbReference>
<dbReference type="GO" id="GO:0052621">
    <property type="term" value="F:diguanylate cyclase activity"/>
    <property type="evidence" value="ECO:0007669"/>
    <property type="project" value="UniProtKB-EC"/>
</dbReference>
<comment type="catalytic activity">
    <reaction evidence="3">
        <text>2 GTP = 3',3'-c-di-GMP + 2 diphosphate</text>
        <dbReference type="Rhea" id="RHEA:24898"/>
        <dbReference type="ChEBI" id="CHEBI:33019"/>
        <dbReference type="ChEBI" id="CHEBI:37565"/>
        <dbReference type="ChEBI" id="CHEBI:58805"/>
        <dbReference type="EC" id="2.7.7.65"/>
    </reaction>
</comment>
<evidence type="ECO:0000256" key="3">
    <source>
        <dbReference type="ARBA" id="ARBA00034247"/>
    </source>
</evidence>
<dbReference type="InterPro" id="IPR029787">
    <property type="entry name" value="Nucleotide_cyclase"/>
</dbReference>
<dbReference type="Proteomes" id="UP000232693">
    <property type="component" value="Chromosome"/>
</dbReference>
<evidence type="ECO:0000313" key="5">
    <source>
        <dbReference type="Proteomes" id="UP000232693"/>
    </source>
</evidence>
<gene>
    <name evidence="4" type="ORF">CW740_05465</name>
</gene>
<dbReference type="Pfam" id="PF00990">
    <property type="entry name" value="GGDEF"/>
    <property type="match status" value="1"/>
</dbReference>
<evidence type="ECO:0000313" key="4">
    <source>
        <dbReference type="EMBL" id="AUD78726.1"/>
    </source>
</evidence>
<dbReference type="SUPFAM" id="SSF81901">
    <property type="entry name" value="HCP-like"/>
    <property type="match status" value="1"/>
</dbReference>
<keyword evidence="5" id="KW-1185">Reference proteome</keyword>
<dbReference type="EC" id="2.7.7.65" evidence="2"/>
<dbReference type="AlphaFoldDB" id="A0A2K9AEA7"/>
<dbReference type="InterPro" id="IPR050469">
    <property type="entry name" value="Diguanylate_Cyclase"/>
</dbReference>
<dbReference type="PANTHER" id="PTHR45138:SF9">
    <property type="entry name" value="DIGUANYLATE CYCLASE DGCM-RELATED"/>
    <property type="match status" value="1"/>
</dbReference>
<dbReference type="OrthoDB" id="9812260at2"/>
<evidence type="ECO:0000256" key="2">
    <source>
        <dbReference type="ARBA" id="ARBA00012528"/>
    </source>
</evidence>
<dbReference type="InterPro" id="IPR043128">
    <property type="entry name" value="Rev_trsase/Diguanyl_cyclase"/>
</dbReference>
<comment type="cofactor">
    <cofactor evidence="1">
        <name>Mg(2+)</name>
        <dbReference type="ChEBI" id="CHEBI:18420"/>
    </cofactor>
</comment>
<dbReference type="NCBIfam" id="TIGR00254">
    <property type="entry name" value="GGDEF"/>
    <property type="match status" value="1"/>
</dbReference>
<dbReference type="Gene3D" id="1.25.40.10">
    <property type="entry name" value="Tetratricopeptide repeat domain"/>
    <property type="match status" value="1"/>
</dbReference>
<dbReference type="EMBL" id="CP025120">
    <property type="protein sequence ID" value="AUD78726.1"/>
    <property type="molecule type" value="Genomic_DNA"/>
</dbReference>
<dbReference type="PROSITE" id="PS50887">
    <property type="entry name" value="GGDEF"/>
    <property type="match status" value="1"/>
</dbReference>
<protein>
    <recommendedName>
        <fullName evidence="2">diguanylate cyclase</fullName>
        <ecNumber evidence="2">2.7.7.65</ecNumber>
    </recommendedName>
</protein>